<keyword evidence="2 3" id="KW-0040">ANK repeat</keyword>
<dbReference type="Proteomes" id="UP000710849">
    <property type="component" value="Unassembled WGS sequence"/>
</dbReference>
<evidence type="ECO:0000256" key="2">
    <source>
        <dbReference type="ARBA" id="ARBA00023043"/>
    </source>
</evidence>
<dbReference type="PANTHER" id="PTHR24123">
    <property type="entry name" value="ANKYRIN REPEAT-CONTAINING"/>
    <property type="match status" value="1"/>
</dbReference>
<comment type="caution">
    <text evidence="4">The sequence shown here is derived from an EMBL/GenBank/DDBJ whole genome shotgun (WGS) entry which is preliminary data.</text>
</comment>
<dbReference type="InterPro" id="IPR002110">
    <property type="entry name" value="Ankyrin_rpt"/>
</dbReference>
<evidence type="ECO:0000313" key="4">
    <source>
        <dbReference type="EMBL" id="KAF7954056.1"/>
    </source>
</evidence>
<dbReference type="InterPro" id="IPR036770">
    <property type="entry name" value="Ankyrin_rpt-contain_sf"/>
</dbReference>
<name>A0A9P5IUI4_9HELO</name>
<dbReference type="Gene3D" id="1.25.40.20">
    <property type="entry name" value="Ankyrin repeat-containing domain"/>
    <property type="match status" value="1"/>
</dbReference>
<keyword evidence="1" id="KW-0677">Repeat</keyword>
<organism evidence="4 5">
    <name type="scientific">Botrytis byssoidea</name>
    <dbReference type="NCBI Taxonomy" id="139641"/>
    <lineage>
        <taxon>Eukaryota</taxon>
        <taxon>Fungi</taxon>
        <taxon>Dikarya</taxon>
        <taxon>Ascomycota</taxon>
        <taxon>Pezizomycotina</taxon>
        <taxon>Leotiomycetes</taxon>
        <taxon>Helotiales</taxon>
        <taxon>Sclerotiniaceae</taxon>
        <taxon>Botrytis</taxon>
    </lineage>
</organism>
<dbReference type="Pfam" id="PF12796">
    <property type="entry name" value="Ank_2"/>
    <property type="match status" value="3"/>
</dbReference>
<feature type="repeat" description="ANK" evidence="3">
    <location>
        <begin position="73"/>
        <end position="105"/>
    </location>
</feature>
<proteinExistence type="predicted"/>
<feature type="repeat" description="ANK" evidence="3">
    <location>
        <begin position="208"/>
        <end position="241"/>
    </location>
</feature>
<dbReference type="PANTHER" id="PTHR24123:SF33">
    <property type="entry name" value="PROTEIN HOS4"/>
    <property type="match status" value="1"/>
</dbReference>
<dbReference type="SUPFAM" id="SSF48403">
    <property type="entry name" value="Ankyrin repeat"/>
    <property type="match status" value="1"/>
</dbReference>
<protein>
    <submittedName>
        <fullName evidence="4">Uncharacterized protein</fullName>
    </submittedName>
</protein>
<evidence type="ECO:0000313" key="5">
    <source>
        <dbReference type="Proteomes" id="UP000710849"/>
    </source>
</evidence>
<feature type="repeat" description="ANK" evidence="3">
    <location>
        <begin position="106"/>
        <end position="138"/>
    </location>
</feature>
<accession>A0A9P5IUI4</accession>
<feature type="repeat" description="ANK" evidence="3">
    <location>
        <begin position="7"/>
        <end position="39"/>
    </location>
</feature>
<dbReference type="PROSITE" id="PS50297">
    <property type="entry name" value="ANK_REP_REGION"/>
    <property type="match status" value="4"/>
</dbReference>
<dbReference type="InterPro" id="IPR051165">
    <property type="entry name" value="Multifunctional_ANK_Repeat"/>
</dbReference>
<dbReference type="EMBL" id="RCSW01000002">
    <property type="protein sequence ID" value="KAF7954056.1"/>
    <property type="molecule type" value="Genomic_DNA"/>
</dbReference>
<evidence type="ECO:0000256" key="3">
    <source>
        <dbReference type="PROSITE-ProRule" id="PRU00023"/>
    </source>
</evidence>
<gene>
    <name evidence="4" type="ORF">EAE97_001454</name>
</gene>
<dbReference type="PROSITE" id="PS50088">
    <property type="entry name" value="ANK_REPEAT"/>
    <property type="match status" value="6"/>
</dbReference>
<sequence length="530" mass="58784">MEISDYAGSTALIIACGYSTAEIVSALLEARADVNTQDKNGWTALMRTSERGDSDIIDVLLSRNSAVNISSSDKSTALTIASYYSKAEVVSKLLEARADVNAQDDDGDTPLILTARYGDANMVSNILDYQPDISKSRNGQRTAFHEVMLNHRRDAILPLLVEAPEVDINAKDSEERAPLYIATEGGYLNVVNILLAQTGVEVNASGKNDKTPLHIACEMGHLKIVDKLLGKNGVNVEAKDSNKQTPLHLACLNGKVGVIQKLLKRETKMKNLPGGKRPGAWSLLVRSLIKLLKKRSFASREELINTVKWAVTEDDFKYLMGTIGLWDTIIPPHKLQKSGIIGLLKQEIVDQKRSGQCSPQSPLQWAAFGGYHEIVWWLLQSSLPNKETEHNIEKARDIAIKERNWEQEKLKPKEDKDERIKKAAHLDQMSVSHDVQDSMKKDIKETGRKVAQQKKGLFGVIGNEIQMKSKSQGAGNELRTSLESYQITIDLLDDPPPFFAVLANPNDEDPPRKICGAICKKNLNFTRLAL</sequence>
<dbReference type="SMART" id="SM00248">
    <property type="entry name" value="ANK"/>
    <property type="match status" value="9"/>
</dbReference>
<evidence type="ECO:0000256" key="1">
    <source>
        <dbReference type="ARBA" id="ARBA00022737"/>
    </source>
</evidence>
<dbReference type="AlphaFoldDB" id="A0A9P5IUI4"/>
<dbReference type="RefSeq" id="XP_038737866.1">
    <property type="nucleotide sequence ID" value="XM_038871965.1"/>
</dbReference>
<keyword evidence="5" id="KW-1185">Reference proteome</keyword>
<feature type="repeat" description="ANK" evidence="3">
    <location>
        <begin position="40"/>
        <end position="72"/>
    </location>
</feature>
<dbReference type="GeneID" id="62145043"/>
<reference evidence="4 5" key="1">
    <citation type="journal article" date="2020" name="Genome Biol. Evol.">
        <title>Comparative genomics of Sclerotiniaceae.</title>
        <authorList>
            <person name="Valero Jimenez C.A."/>
            <person name="Steentjes M."/>
            <person name="Scholten O.E."/>
            <person name="Van Kan J.A.L."/>
        </authorList>
    </citation>
    <scope>NUCLEOTIDE SEQUENCE [LARGE SCALE GENOMIC DNA]</scope>
    <source>
        <strain evidence="4 5">MUCL 94</strain>
    </source>
</reference>
<feature type="repeat" description="ANK" evidence="3">
    <location>
        <begin position="242"/>
        <end position="265"/>
    </location>
</feature>